<dbReference type="SMART" id="SM00249">
    <property type="entry name" value="PHD"/>
    <property type="match status" value="1"/>
</dbReference>
<sequence>MSRCEAASTLGEGGASASSSSRRCGFSQTLRAVDLGVVKLCGACLLEIGDDGGTAEERLRKGQDMRGLRRQMKRLAREAKNDDELLAVLDCCHPRHIFHVSCIARWAERENSCPQCKQRFSEYAVYGQELQLSRVAAVAERRPAAAGQPCGKGSPGDAEEFEGDDEACRLCNSADDEAAMLLCDGRNGLCNAPYHYYCLGLQSIPEGAWYCPPCHAALLTGKGPETGHNRSRSPSPALPAGAGSSDDESESQAVDPSWSEDEKRALREAPGESQLPRRAEGEGEEEEAEEEASLASVAEQDLQGVGDAELHPEGEFRVPPEVLEQTEDTDEESSSEEMTSSNEPARKRRRRTPRLKENACITVRKSFMSNSLDSVKLRRGLTGLVYKMDRHGDALVEFDDHPKPEWIRQHNFHRLCVKRGRPPARRRQQPDSSAADRMDIEGVPAAPGRRRKRGQRQADAPPPRGRGRAR</sequence>
<dbReference type="InterPro" id="IPR001965">
    <property type="entry name" value="Znf_PHD"/>
</dbReference>
<keyword evidence="2 4" id="KW-0863">Zinc-finger</keyword>
<dbReference type="PROSITE" id="PS50089">
    <property type="entry name" value="ZF_RING_2"/>
    <property type="match status" value="1"/>
</dbReference>
<comment type="caution">
    <text evidence="8">The sequence shown here is derived from an EMBL/GenBank/DDBJ whole genome shotgun (WGS) entry which is preliminary data.</text>
</comment>
<evidence type="ECO:0000256" key="3">
    <source>
        <dbReference type="ARBA" id="ARBA00022833"/>
    </source>
</evidence>
<protein>
    <recommendedName>
        <fullName evidence="10">PHD-type domain-containing protein</fullName>
    </recommendedName>
</protein>
<evidence type="ECO:0000259" key="7">
    <source>
        <dbReference type="PROSITE" id="PS50089"/>
    </source>
</evidence>
<evidence type="ECO:0000256" key="5">
    <source>
        <dbReference type="SAM" id="MobiDB-lite"/>
    </source>
</evidence>
<dbReference type="Gene3D" id="3.30.40.10">
    <property type="entry name" value="Zinc/RING finger domain, C3HC4 (zinc finger)"/>
    <property type="match status" value="2"/>
</dbReference>
<dbReference type="EMBL" id="CAUYUJ010019197">
    <property type="protein sequence ID" value="CAK0889356.1"/>
    <property type="molecule type" value="Genomic_DNA"/>
</dbReference>
<gene>
    <name evidence="8" type="ORF">PCOR1329_LOCUS69905</name>
</gene>
<dbReference type="InterPro" id="IPR001841">
    <property type="entry name" value="Znf_RING"/>
</dbReference>
<reference evidence="8" key="1">
    <citation type="submission" date="2023-10" db="EMBL/GenBank/DDBJ databases">
        <authorList>
            <person name="Chen Y."/>
            <person name="Shah S."/>
            <person name="Dougan E. K."/>
            <person name="Thang M."/>
            <person name="Chan C."/>
        </authorList>
    </citation>
    <scope>NUCLEOTIDE SEQUENCE [LARGE SCALE GENOMIC DNA]</scope>
</reference>
<feature type="region of interest" description="Disordered" evidence="5">
    <location>
        <begin position="418"/>
        <end position="470"/>
    </location>
</feature>
<feature type="domain" description="PHD-type" evidence="6">
    <location>
        <begin position="165"/>
        <end position="217"/>
    </location>
</feature>
<evidence type="ECO:0000256" key="2">
    <source>
        <dbReference type="ARBA" id="ARBA00022771"/>
    </source>
</evidence>
<feature type="domain" description="RING-type" evidence="7">
    <location>
        <begin position="41"/>
        <end position="117"/>
    </location>
</feature>
<feature type="region of interest" description="Disordered" evidence="5">
    <location>
        <begin position="310"/>
        <end position="353"/>
    </location>
</feature>
<dbReference type="PROSITE" id="PS50016">
    <property type="entry name" value="ZF_PHD_2"/>
    <property type="match status" value="1"/>
</dbReference>
<dbReference type="Proteomes" id="UP001189429">
    <property type="component" value="Unassembled WGS sequence"/>
</dbReference>
<keyword evidence="9" id="KW-1185">Reference proteome</keyword>
<evidence type="ECO:0000259" key="6">
    <source>
        <dbReference type="PROSITE" id="PS50016"/>
    </source>
</evidence>
<organism evidence="8 9">
    <name type="scientific">Prorocentrum cordatum</name>
    <dbReference type="NCBI Taxonomy" id="2364126"/>
    <lineage>
        <taxon>Eukaryota</taxon>
        <taxon>Sar</taxon>
        <taxon>Alveolata</taxon>
        <taxon>Dinophyceae</taxon>
        <taxon>Prorocentrales</taxon>
        <taxon>Prorocentraceae</taxon>
        <taxon>Prorocentrum</taxon>
    </lineage>
</organism>
<feature type="compositionally biased region" description="Acidic residues" evidence="5">
    <location>
        <begin position="324"/>
        <end position="335"/>
    </location>
</feature>
<name>A0ABN9WRK4_9DINO</name>
<dbReference type="InterPro" id="IPR011011">
    <property type="entry name" value="Znf_FYVE_PHD"/>
</dbReference>
<feature type="compositionally biased region" description="Basic residues" evidence="5">
    <location>
        <begin position="418"/>
        <end position="427"/>
    </location>
</feature>
<evidence type="ECO:0008006" key="10">
    <source>
        <dbReference type="Google" id="ProtNLM"/>
    </source>
</evidence>
<keyword evidence="1" id="KW-0479">Metal-binding</keyword>
<feature type="compositionally biased region" description="Basic and acidic residues" evidence="5">
    <location>
        <begin position="260"/>
        <end position="281"/>
    </location>
</feature>
<dbReference type="InterPro" id="IPR047157">
    <property type="entry name" value="PHRF1/Atg35"/>
</dbReference>
<feature type="region of interest" description="Disordered" evidence="5">
    <location>
        <begin position="1"/>
        <end position="22"/>
    </location>
</feature>
<evidence type="ECO:0000256" key="1">
    <source>
        <dbReference type="ARBA" id="ARBA00022723"/>
    </source>
</evidence>
<dbReference type="InterPro" id="IPR013083">
    <property type="entry name" value="Znf_RING/FYVE/PHD"/>
</dbReference>
<feature type="non-terminal residue" evidence="8">
    <location>
        <position position="470"/>
    </location>
</feature>
<dbReference type="PANTHER" id="PTHR12618:SF20">
    <property type="entry name" value="PHD AND RING FINGER DOMAIN-CONTAINING PROTEIN 1"/>
    <property type="match status" value="1"/>
</dbReference>
<evidence type="ECO:0000313" key="8">
    <source>
        <dbReference type="EMBL" id="CAK0889356.1"/>
    </source>
</evidence>
<dbReference type="Pfam" id="PF13639">
    <property type="entry name" value="zf-RING_2"/>
    <property type="match status" value="1"/>
</dbReference>
<dbReference type="SUPFAM" id="SSF57903">
    <property type="entry name" value="FYVE/PHD zinc finger"/>
    <property type="match status" value="1"/>
</dbReference>
<accession>A0ABN9WRK4</accession>
<feature type="compositionally biased region" description="Acidic residues" evidence="5">
    <location>
        <begin position="282"/>
        <end position="292"/>
    </location>
</feature>
<proteinExistence type="predicted"/>
<dbReference type="SUPFAM" id="SSF57850">
    <property type="entry name" value="RING/U-box"/>
    <property type="match status" value="1"/>
</dbReference>
<feature type="region of interest" description="Disordered" evidence="5">
    <location>
        <begin position="224"/>
        <end position="297"/>
    </location>
</feature>
<evidence type="ECO:0000256" key="4">
    <source>
        <dbReference type="PROSITE-ProRule" id="PRU00175"/>
    </source>
</evidence>
<evidence type="ECO:0000313" key="9">
    <source>
        <dbReference type="Proteomes" id="UP001189429"/>
    </source>
</evidence>
<dbReference type="InterPro" id="IPR019787">
    <property type="entry name" value="Znf_PHD-finger"/>
</dbReference>
<dbReference type="PANTHER" id="PTHR12618">
    <property type="entry name" value="PHD AND RING FINGER DOMAIN-CONTAINING PROTEIN 1"/>
    <property type="match status" value="1"/>
</dbReference>
<dbReference type="Pfam" id="PF00628">
    <property type="entry name" value="PHD"/>
    <property type="match status" value="1"/>
</dbReference>
<keyword evidence="3" id="KW-0862">Zinc</keyword>